<dbReference type="InterPro" id="IPR001509">
    <property type="entry name" value="Epimerase_deHydtase"/>
</dbReference>
<dbReference type="PANTHER" id="PTHR48079:SF6">
    <property type="entry name" value="NAD(P)-BINDING DOMAIN-CONTAINING PROTEIN-RELATED"/>
    <property type="match status" value="1"/>
</dbReference>
<accession>A0A7D7QU71</accession>
<evidence type="ECO:0000313" key="5">
    <source>
        <dbReference type="Proteomes" id="UP000539710"/>
    </source>
</evidence>
<feature type="domain" description="NAD-dependent epimerase/dehydratase" evidence="1">
    <location>
        <begin position="3"/>
        <end position="198"/>
    </location>
</feature>
<dbReference type="EMBL" id="CP059472">
    <property type="protein sequence ID" value="QMS99568.1"/>
    <property type="molecule type" value="Genomic_DNA"/>
</dbReference>
<dbReference type="EMBL" id="JACEUX010000003">
    <property type="protein sequence ID" value="MBA5247413.1"/>
    <property type="molecule type" value="Genomic_DNA"/>
</dbReference>
<dbReference type="Proteomes" id="UP000515349">
    <property type="component" value="Chromosome"/>
</dbReference>
<name>A0A7D7QU71_9FLAO</name>
<organism evidence="3 4">
    <name type="scientific">Marnyiella aurantia</name>
    <dbReference type="NCBI Taxonomy" id="2758037"/>
    <lineage>
        <taxon>Bacteria</taxon>
        <taxon>Pseudomonadati</taxon>
        <taxon>Bacteroidota</taxon>
        <taxon>Flavobacteriia</taxon>
        <taxon>Flavobacteriales</taxon>
        <taxon>Weeksellaceae</taxon>
        <taxon>Marnyiella</taxon>
    </lineage>
</organism>
<dbReference type="Pfam" id="PF01370">
    <property type="entry name" value="Epimerase"/>
    <property type="match status" value="1"/>
</dbReference>
<gene>
    <name evidence="3" type="ORF">H1R16_03960</name>
    <name evidence="2" type="ORF">H2507_09550</name>
</gene>
<evidence type="ECO:0000313" key="3">
    <source>
        <dbReference type="EMBL" id="QMS99568.1"/>
    </source>
</evidence>
<dbReference type="Proteomes" id="UP000539710">
    <property type="component" value="Unassembled WGS sequence"/>
</dbReference>
<reference evidence="2" key="3">
    <citation type="submission" date="2020-07" db="EMBL/GenBank/DDBJ databases">
        <authorList>
            <person name="Yang C."/>
        </authorList>
    </citation>
    <scope>NUCLEOTIDE SEQUENCE</scope>
    <source>
        <strain evidence="2">Cx-624</strain>
    </source>
</reference>
<dbReference type="PANTHER" id="PTHR48079">
    <property type="entry name" value="PROTEIN YEEZ"/>
    <property type="match status" value="1"/>
</dbReference>
<sequence>MMITITGATGFVGSNLSVFLNEKDATVLPLSLRNSEWPELLDRNSQVLIHLAGKAHDTANVACDDDYYKINTELTKILFNEFLESDIRDFFYFSSVKAAADTVTGILDEKQRPDPQTAYGKSKRLAEEYLLSQQLPAGKRLFIIRPCMVHGPGNKGNLNLLYKVVSRNIPWPLAAYENSRSFLTIDNLNFLVWQMIQKELPSGVYHFADDQPVATNKLVKLIGEATGKPVKLWNIPQKLISFAAQSGDFLALPLTTERLKKLTESYVVSNAKIKKVLGIENLPVAAEDGLLKTLKSFN</sequence>
<reference evidence="5" key="2">
    <citation type="submission" date="2020-07" db="EMBL/GenBank/DDBJ databases">
        <title>Flavobacterium sp. xlx-214.</title>
        <authorList>
            <person name="Yang C."/>
        </authorList>
    </citation>
    <scope>NUCLEOTIDE SEQUENCE [LARGE SCALE GENOMIC DNA]</scope>
    <source>
        <strain evidence="5">CX-624</strain>
    </source>
</reference>
<protein>
    <submittedName>
        <fullName evidence="3">NAD-dependent epimerase/dehydratase family protein</fullName>
    </submittedName>
</protein>
<dbReference type="AlphaFoldDB" id="A0A7D7QU71"/>
<dbReference type="InterPro" id="IPR051783">
    <property type="entry name" value="NAD(P)-dependent_oxidoreduct"/>
</dbReference>
<dbReference type="SUPFAM" id="SSF51735">
    <property type="entry name" value="NAD(P)-binding Rossmann-fold domains"/>
    <property type="match status" value="1"/>
</dbReference>
<dbReference type="GO" id="GO:0005737">
    <property type="term" value="C:cytoplasm"/>
    <property type="evidence" value="ECO:0007669"/>
    <property type="project" value="TreeGrafter"/>
</dbReference>
<evidence type="ECO:0000259" key="1">
    <source>
        <dbReference type="Pfam" id="PF01370"/>
    </source>
</evidence>
<evidence type="ECO:0000313" key="4">
    <source>
        <dbReference type="Proteomes" id="UP000515349"/>
    </source>
</evidence>
<evidence type="ECO:0000313" key="2">
    <source>
        <dbReference type="EMBL" id="MBA5247413.1"/>
    </source>
</evidence>
<dbReference type="GO" id="GO:0004029">
    <property type="term" value="F:aldehyde dehydrogenase (NAD+) activity"/>
    <property type="evidence" value="ECO:0007669"/>
    <property type="project" value="TreeGrafter"/>
</dbReference>
<reference evidence="3 4" key="1">
    <citation type="submission" date="2020-07" db="EMBL/GenBank/DDBJ databases">
        <title>Chryseobacterium sp.cx-624.</title>
        <authorList>
            <person name="Yang C."/>
        </authorList>
    </citation>
    <scope>NUCLEOTIDE SEQUENCE [LARGE SCALE GENOMIC DNA]</scope>
    <source>
        <strain evidence="4">cx-624</strain>
        <strain evidence="3">Cx-624</strain>
    </source>
</reference>
<dbReference type="InterPro" id="IPR036291">
    <property type="entry name" value="NAD(P)-bd_dom_sf"/>
</dbReference>
<keyword evidence="5" id="KW-1185">Reference proteome</keyword>
<dbReference type="KEGG" id="cbau:H1R16_03960"/>
<proteinExistence type="predicted"/>
<dbReference type="Gene3D" id="3.40.50.720">
    <property type="entry name" value="NAD(P)-binding Rossmann-like Domain"/>
    <property type="match status" value="1"/>
</dbReference>